<dbReference type="EMBL" id="CT868585">
    <property type="protein sequence ID" value="CAK86687.1"/>
    <property type="molecule type" value="Genomic_DNA"/>
</dbReference>
<reference evidence="1 2" key="1">
    <citation type="journal article" date="2006" name="Nature">
        <title>Global trends of whole-genome duplications revealed by the ciliate Paramecium tetraurelia.</title>
        <authorList>
            <consortium name="Genoscope"/>
            <person name="Aury J.-M."/>
            <person name="Jaillon O."/>
            <person name="Duret L."/>
            <person name="Noel B."/>
            <person name="Jubin C."/>
            <person name="Porcel B.M."/>
            <person name="Segurens B."/>
            <person name="Daubin V."/>
            <person name="Anthouard V."/>
            <person name="Aiach N."/>
            <person name="Arnaiz O."/>
            <person name="Billaut A."/>
            <person name="Beisson J."/>
            <person name="Blanc I."/>
            <person name="Bouhouche K."/>
            <person name="Camara F."/>
            <person name="Duharcourt S."/>
            <person name="Guigo R."/>
            <person name="Gogendeau D."/>
            <person name="Katinka M."/>
            <person name="Keller A.-M."/>
            <person name="Kissmehl R."/>
            <person name="Klotz C."/>
            <person name="Koll F."/>
            <person name="Le Moue A."/>
            <person name="Lepere C."/>
            <person name="Malinsky S."/>
            <person name="Nowacki M."/>
            <person name="Nowak J.K."/>
            <person name="Plattner H."/>
            <person name="Poulain J."/>
            <person name="Ruiz F."/>
            <person name="Serrano V."/>
            <person name="Zagulski M."/>
            <person name="Dessen P."/>
            <person name="Betermier M."/>
            <person name="Weissenbach J."/>
            <person name="Scarpelli C."/>
            <person name="Schachter V."/>
            <person name="Sperling L."/>
            <person name="Meyer E."/>
            <person name="Cohen J."/>
            <person name="Wincker P."/>
        </authorList>
    </citation>
    <scope>NUCLEOTIDE SEQUENCE [LARGE SCALE GENOMIC DNA]</scope>
    <source>
        <strain evidence="1 2">Stock d4-2</strain>
    </source>
</reference>
<dbReference type="GeneID" id="5039869"/>
<accession>A0DUH0</accession>
<evidence type="ECO:0000313" key="1">
    <source>
        <dbReference type="EMBL" id="CAK86687.1"/>
    </source>
</evidence>
<organism evidence="1 2">
    <name type="scientific">Paramecium tetraurelia</name>
    <dbReference type="NCBI Taxonomy" id="5888"/>
    <lineage>
        <taxon>Eukaryota</taxon>
        <taxon>Sar</taxon>
        <taxon>Alveolata</taxon>
        <taxon>Ciliophora</taxon>
        <taxon>Intramacronucleata</taxon>
        <taxon>Oligohymenophorea</taxon>
        <taxon>Peniculida</taxon>
        <taxon>Parameciidae</taxon>
        <taxon>Paramecium</taxon>
    </lineage>
</organism>
<proteinExistence type="predicted"/>
<protein>
    <recommendedName>
        <fullName evidence="3">Transmembrane protein</fullName>
    </recommendedName>
</protein>
<dbReference type="OrthoDB" id="10415764at2759"/>
<evidence type="ECO:0000313" key="2">
    <source>
        <dbReference type="Proteomes" id="UP000000600"/>
    </source>
</evidence>
<dbReference type="AlphaFoldDB" id="A0DUH0"/>
<evidence type="ECO:0008006" key="3">
    <source>
        <dbReference type="Google" id="ProtNLM"/>
    </source>
</evidence>
<keyword evidence="2" id="KW-1185">Reference proteome</keyword>
<dbReference type="HOGENOM" id="CLU_1655580_0_0_1"/>
<name>A0DUH0_PARTE</name>
<dbReference type="KEGG" id="ptm:GSPATT00020359001"/>
<gene>
    <name evidence="1" type="ORF">GSPATT00020359001</name>
</gene>
<sequence>MNYRRIDNIREIKKVGRYSLYILNLNNIKQRFPPKQISVTNPTNQINYGKILVKRSPSILYYQNFPFRSIYFSFLVIKFKQSSIQKYCRQDDKDSNSYAQKYILRFQGSQHQYILKRLILHNKRAFARNQRNYTNRYCSNHKCFIGLLSITNYFWLLQSN</sequence>
<dbReference type="InParanoid" id="A0DUH0"/>
<dbReference type="Proteomes" id="UP000000600">
    <property type="component" value="Unassembled WGS sequence"/>
</dbReference>
<dbReference type="RefSeq" id="XP_001454084.1">
    <property type="nucleotide sequence ID" value="XM_001454047.1"/>
</dbReference>